<dbReference type="OrthoDB" id="831756at2"/>
<dbReference type="Pfam" id="PF02469">
    <property type="entry name" value="Fasciclin"/>
    <property type="match status" value="1"/>
</dbReference>
<dbReference type="AlphaFoldDB" id="A0A5B8VSJ9"/>
<dbReference type="InterPro" id="IPR000782">
    <property type="entry name" value="FAS1_domain"/>
</dbReference>
<name>A0A5B8VSJ9_9BACT</name>
<dbReference type="Proteomes" id="UP000321291">
    <property type="component" value="Chromosome"/>
</dbReference>
<keyword evidence="3" id="KW-1185">Reference proteome</keyword>
<evidence type="ECO:0000313" key="2">
    <source>
        <dbReference type="EMBL" id="QEC74121.1"/>
    </source>
</evidence>
<sequence>MKKYIIMMMATILIVASCKKWDDHIALNTPGLNETLFAQIKGNSDLSLFASYIEEANLDTLLNSSMNLTVFAPSNEALKQLPDSIGQNPASLRRFLLNLIAGKAYYTRDASSDLRIRMLSGKRIQFDQGKFQEANLTKSDMVAKNGVLHIIDQPVLPLPNIWEYLNATKGEYKQNAYIASLNYRGQDLSQAEIDSIDLTTGVPVYKTGTGIVEINTFKTKVYDVADEDSLYTYFVLTDAAFESQQASMKPYFKALSEDTSISNANWSVVKDLVVSGLHENLSATTQFVTKSNVHFSINPASIVATQKVSNGIVYVMSSLSMPIAEKIPVVYIQGENPIGFSSETESALEDIFYRKRFNPITRDTFTDIYVNRGSSGANFYADYATNNLYTATYKVYWVALNDYVSSGQGDDAYGTTGNLNQIVKVMANDSLSTVLFNETGVVEPNTYTETYIGEFTNDGYNWLLSYPRVMPDGSTYEVNPATKFIRLQAPSSNSSPYNLTLDYLKFVPVFN</sequence>
<dbReference type="PANTHER" id="PTHR10900">
    <property type="entry name" value="PERIOSTIN-RELATED"/>
    <property type="match status" value="1"/>
</dbReference>
<dbReference type="Gene3D" id="2.30.180.10">
    <property type="entry name" value="FAS1 domain"/>
    <property type="match status" value="1"/>
</dbReference>
<dbReference type="KEGG" id="agi:FSB73_23085"/>
<evidence type="ECO:0000259" key="1">
    <source>
        <dbReference type="PROSITE" id="PS50213"/>
    </source>
</evidence>
<evidence type="ECO:0000313" key="3">
    <source>
        <dbReference type="Proteomes" id="UP000321291"/>
    </source>
</evidence>
<dbReference type="SUPFAM" id="SSF82153">
    <property type="entry name" value="FAS1 domain"/>
    <property type="match status" value="1"/>
</dbReference>
<dbReference type="RefSeq" id="WP_146787879.1">
    <property type="nucleotide sequence ID" value="NZ_CP042434.1"/>
</dbReference>
<dbReference type="InterPro" id="IPR050904">
    <property type="entry name" value="Adhesion/Biosynth-related"/>
</dbReference>
<dbReference type="PROSITE" id="PS50213">
    <property type="entry name" value="FAS1"/>
    <property type="match status" value="1"/>
</dbReference>
<proteinExistence type="predicted"/>
<dbReference type="PANTHER" id="PTHR10900:SF77">
    <property type="entry name" value="FI19380P1"/>
    <property type="match status" value="1"/>
</dbReference>
<protein>
    <submittedName>
        <fullName evidence="2">Fasciclin domain-containing protein</fullName>
    </submittedName>
</protein>
<dbReference type="SMART" id="SM00554">
    <property type="entry name" value="FAS1"/>
    <property type="match status" value="1"/>
</dbReference>
<reference evidence="2 3" key="1">
    <citation type="journal article" date="2017" name="Int. J. Syst. Evol. Microbiol.">
        <title>Arachidicoccus ginsenosidivorans sp. nov., with ginsenoside-converting activity isolated from ginseng cultivating soil.</title>
        <authorList>
            <person name="Siddiqi M.Z."/>
            <person name="Aslam Z."/>
            <person name="Im W.T."/>
        </authorList>
    </citation>
    <scope>NUCLEOTIDE SEQUENCE [LARGE SCALE GENOMIC DNA]</scope>
    <source>
        <strain evidence="2 3">Gsoil 809</strain>
    </source>
</reference>
<feature type="domain" description="FAS1" evidence="1">
    <location>
        <begin position="33"/>
        <end position="155"/>
    </location>
</feature>
<gene>
    <name evidence="2" type="ORF">FSB73_23085</name>
</gene>
<accession>A0A5B8VSJ9</accession>
<dbReference type="InterPro" id="IPR036378">
    <property type="entry name" value="FAS1_dom_sf"/>
</dbReference>
<dbReference type="EMBL" id="CP042434">
    <property type="protein sequence ID" value="QEC74121.1"/>
    <property type="molecule type" value="Genomic_DNA"/>
</dbReference>
<dbReference type="PROSITE" id="PS51257">
    <property type="entry name" value="PROKAR_LIPOPROTEIN"/>
    <property type="match status" value="1"/>
</dbReference>
<organism evidence="2 3">
    <name type="scientific">Arachidicoccus ginsenosidivorans</name>
    <dbReference type="NCBI Taxonomy" id="496057"/>
    <lineage>
        <taxon>Bacteria</taxon>
        <taxon>Pseudomonadati</taxon>
        <taxon>Bacteroidota</taxon>
        <taxon>Chitinophagia</taxon>
        <taxon>Chitinophagales</taxon>
        <taxon>Chitinophagaceae</taxon>
        <taxon>Arachidicoccus</taxon>
    </lineage>
</organism>